<protein>
    <submittedName>
        <fullName evidence="1">Uncharacterized protein</fullName>
    </submittedName>
</protein>
<accession>A0ACC1CS40</accession>
<name>A0ACC1CS40_9NEOP</name>
<dbReference type="EMBL" id="CM034404">
    <property type="protein sequence ID" value="KAJ0174072.1"/>
    <property type="molecule type" value="Genomic_DNA"/>
</dbReference>
<organism evidence="1 2">
    <name type="scientific">Dendrolimus kikuchii</name>
    <dbReference type="NCBI Taxonomy" id="765133"/>
    <lineage>
        <taxon>Eukaryota</taxon>
        <taxon>Metazoa</taxon>
        <taxon>Ecdysozoa</taxon>
        <taxon>Arthropoda</taxon>
        <taxon>Hexapoda</taxon>
        <taxon>Insecta</taxon>
        <taxon>Pterygota</taxon>
        <taxon>Neoptera</taxon>
        <taxon>Endopterygota</taxon>
        <taxon>Lepidoptera</taxon>
        <taxon>Glossata</taxon>
        <taxon>Ditrysia</taxon>
        <taxon>Bombycoidea</taxon>
        <taxon>Lasiocampidae</taxon>
        <taxon>Dendrolimus</taxon>
    </lineage>
</organism>
<proteinExistence type="predicted"/>
<gene>
    <name evidence="1" type="ORF">K1T71_010218</name>
</gene>
<keyword evidence="2" id="KW-1185">Reference proteome</keyword>
<reference evidence="1 2" key="1">
    <citation type="journal article" date="2021" name="Front. Genet.">
        <title>Chromosome-Level Genome Assembly Reveals Significant Gene Expansion in the Toll and IMD Signaling Pathways of Dendrolimus kikuchii.</title>
        <authorList>
            <person name="Zhou J."/>
            <person name="Wu P."/>
            <person name="Xiong Z."/>
            <person name="Liu N."/>
            <person name="Zhao N."/>
            <person name="Ji M."/>
            <person name="Qiu Y."/>
            <person name="Yang B."/>
        </authorList>
    </citation>
    <scope>NUCLEOTIDE SEQUENCE [LARGE SCALE GENOMIC DNA]</scope>
    <source>
        <strain evidence="1">Ann1</strain>
    </source>
</reference>
<dbReference type="Proteomes" id="UP000824533">
    <property type="component" value="Linkage Group LG18"/>
</dbReference>
<sequence length="80" mass="9173">MSTCILCSQYYSPIHVHTIISRSAYFISISRKSHTTKNITSNTDNPTMQSYYTSIDTSNSYLLRQTNYSTEDSDNALNFE</sequence>
<comment type="caution">
    <text evidence="1">The sequence shown here is derived from an EMBL/GenBank/DDBJ whole genome shotgun (WGS) entry which is preliminary data.</text>
</comment>
<evidence type="ECO:0000313" key="1">
    <source>
        <dbReference type="EMBL" id="KAJ0174072.1"/>
    </source>
</evidence>
<evidence type="ECO:0000313" key="2">
    <source>
        <dbReference type="Proteomes" id="UP000824533"/>
    </source>
</evidence>